<proteinExistence type="predicted"/>
<dbReference type="Proteomes" id="UP000245702">
    <property type="component" value="Unassembled WGS sequence"/>
</dbReference>
<name>A0ABM9W0R4_9FIRM</name>
<dbReference type="Pfam" id="PF05272">
    <property type="entry name" value="VapE-like_dom"/>
    <property type="match status" value="1"/>
</dbReference>
<comment type="caution">
    <text evidence="4">The sequence shown here is derived from an EMBL/GenBank/DDBJ whole genome shotgun (WGS) entry which is preliminary data.</text>
</comment>
<dbReference type="EMBL" id="FCOW01000005">
    <property type="protein sequence ID" value="CVK18762.1"/>
    <property type="molecule type" value="Genomic_DNA"/>
</dbReference>
<evidence type="ECO:0000259" key="3">
    <source>
        <dbReference type="Pfam" id="PF22763"/>
    </source>
</evidence>
<sequence>MTYALNDNANAKQRQCSPYDNIPQDMRPLNNWVNYAFETRNGKKTKVPYNPATGHKAKSNDVKTWSSFSRAVELADFIYDGIGFMFSGSPFVGIDIDHCVENGVISEFAQGIIQQMNSYTEFSPSGTGIHIICRGTVPPGGNKNSKLGLEMYSSSRYFTMTGDTLSGYEQIIDAQAAIDEIHRQYLLKKPAGQHKAGTTALNVDSIIALAVNSKQGQVFQKLYNGEWQGGYQSQSEADLAFCNMLSFWCARDAEKMDAIYRKSGLLRDKWDEIHGPDTYGNITIGKAIADCKEVYEPQSWFPVVDQDNKPIKAAYENTAWLCDQLGVQFRYNTLTKEVDADNENFKALSFDSAMTLLRSFFHQHGLKVSKADLFDSIGLIAEQNRYSPVVEYLNECLQNWDRKSRVEELFNWFTLNPEAEQDRKLLFLLFEKWLISCVNMAFNNGKDSAQGILILKGPQGIGKTRWVSLILPDENWTKDGIQLDPENKDDILKATCIWIGELGEIKGTMRRDKQDRLKSYITEKSDLLRKPYKRAAERMPRNTVYYGTVNGDDFLIDDTGERRFWVISITRVNPDDTLDADQLWGEIAHKALIEKKPHFLTPEEIDTLNLQNQQYKKISPEEQALLDRLDWGADRSRWIKITSTELCSMLGIQIRRNNIMGKALNALSTRGVIPPSNNMNGKLYVIPPVKYVSAFSDEEGQIPDGCSTDEGRQRIQ</sequence>
<dbReference type="Pfam" id="PF22763">
    <property type="entry name" value="NrS1-1_pol-like_HBD"/>
    <property type="match status" value="1"/>
</dbReference>
<feature type="region of interest" description="Disordered" evidence="1">
    <location>
        <begin position="1"/>
        <end position="21"/>
    </location>
</feature>
<accession>A0ABM9W0R4</accession>
<feature type="compositionally biased region" description="Polar residues" evidence="1">
    <location>
        <begin position="1"/>
        <end position="18"/>
    </location>
</feature>
<gene>
    <name evidence="4" type="ORF">SSPH_01406</name>
</gene>
<feature type="domain" description="Virulence-associated protein E-like" evidence="2">
    <location>
        <begin position="393"/>
        <end position="616"/>
    </location>
</feature>
<reference evidence="4 5" key="1">
    <citation type="submission" date="2016-01" db="EMBL/GenBank/DDBJ databases">
        <authorList>
            <person name="Brown R."/>
        </authorList>
    </citation>
    <scope>NUCLEOTIDE SEQUENCE [LARGE SCALE GENOMIC DNA]</scope>
    <source>
        <strain evidence="4">Sporomusa sphaeroides DSM 2875</strain>
    </source>
</reference>
<evidence type="ECO:0000313" key="4">
    <source>
        <dbReference type="EMBL" id="CVK18762.1"/>
    </source>
</evidence>
<protein>
    <submittedName>
        <fullName evidence="4">Virulence-associated protein E</fullName>
    </submittedName>
</protein>
<dbReference type="PANTHER" id="PTHR34985">
    <property type="entry name" value="SLR0554 PROTEIN"/>
    <property type="match status" value="1"/>
</dbReference>
<dbReference type="InterPro" id="IPR054468">
    <property type="entry name" value="NrSPol-like_HBD"/>
</dbReference>
<dbReference type="InterPro" id="IPR007936">
    <property type="entry name" value="VapE-like_dom"/>
</dbReference>
<evidence type="ECO:0000259" key="2">
    <source>
        <dbReference type="Pfam" id="PF05272"/>
    </source>
</evidence>
<organism evidence="4 5">
    <name type="scientific">Sporomusa sphaeroides DSM 2875</name>
    <dbReference type="NCBI Taxonomy" id="1337886"/>
    <lineage>
        <taxon>Bacteria</taxon>
        <taxon>Bacillati</taxon>
        <taxon>Bacillota</taxon>
        <taxon>Negativicutes</taxon>
        <taxon>Selenomonadales</taxon>
        <taxon>Sporomusaceae</taxon>
        <taxon>Sporomusa</taxon>
    </lineage>
</organism>
<keyword evidence="5" id="KW-1185">Reference proteome</keyword>
<feature type="domain" description="NrS-1 polymerase-like HBD" evidence="3">
    <location>
        <begin position="234"/>
        <end position="297"/>
    </location>
</feature>
<evidence type="ECO:0000313" key="5">
    <source>
        <dbReference type="Proteomes" id="UP000245702"/>
    </source>
</evidence>
<evidence type="ECO:0000256" key="1">
    <source>
        <dbReference type="SAM" id="MobiDB-lite"/>
    </source>
</evidence>
<dbReference type="PANTHER" id="PTHR34985:SF1">
    <property type="entry name" value="SLR0554 PROTEIN"/>
    <property type="match status" value="1"/>
</dbReference>